<reference evidence="1 2" key="1">
    <citation type="journal article" date="2018" name="Sci. Rep.">
        <title>Comparative genomics provides insights into the lifestyle and reveals functional heterogeneity of dark septate endophytic fungi.</title>
        <authorList>
            <person name="Knapp D.G."/>
            <person name="Nemeth J.B."/>
            <person name="Barry K."/>
            <person name="Hainaut M."/>
            <person name="Henrissat B."/>
            <person name="Johnson J."/>
            <person name="Kuo A."/>
            <person name="Lim J.H.P."/>
            <person name="Lipzen A."/>
            <person name="Nolan M."/>
            <person name="Ohm R.A."/>
            <person name="Tamas L."/>
            <person name="Grigoriev I.V."/>
            <person name="Spatafora J.W."/>
            <person name="Nagy L.G."/>
            <person name="Kovacs G.M."/>
        </authorList>
    </citation>
    <scope>NUCLEOTIDE SEQUENCE [LARGE SCALE GENOMIC DNA]</scope>
    <source>
        <strain evidence="1 2">DSE2036</strain>
    </source>
</reference>
<evidence type="ECO:0000313" key="1">
    <source>
        <dbReference type="EMBL" id="PVI03306.1"/>
    </source>
</evidence>
<evidence type="ECO:0000313" key="2">
    <source>
        <dbReference type="Proteomes" id="UP000244855"/>
    </source>
</evidence>
<organism evidence="1 2">
    <name type="scientific">Periconia macrospinosa</name>
    <dbReference type="NCBI Taxonomy" id="97972"/>
    <lineage>
        <taxon>Eukaryota</taxon>
        <taxon>Fungi</taxon>
        <taxon>Dikarya</taxon>
        <taxon>Ascomycota</taxon>
        <taxon>Pezizomycotina</taxon>
        <taxon>Dothideomycetes</taxon>
        <taxon>Pleosporomycetidae</taxon>
        <taxon>Pleosporales</taxon>
        <taxon>Massarineae</taxon>
        <taxon>Periconiaceae</taxon>
        <taxon>Periconia</taxon>
    </lineage>
</organism>
<dbReference type="Proteomes" id="UP000244855">
    <property type="component" value="Unassembled WGS sequence"/>
</dbReference>
<keyword evidence="2" id="KW-1185">Reference proteome</keyword>
<dbReference type="AlphaFoldDB" id="A0A2V1DZ73"/>
<protein>
    <submittedName>
        <fullName evidence="1">Uncharacterized protein</fullName>
    </submittedName>
</protein>
<name>A0A2V1DZ73_9PLEO</name>
<dbReference type="EMBL" id="KZ805333">
    <property type="protein sequence ID" value="PVI03306.1"/>
    <property type="molecule type" value="Genomic_DNA"/>
</dbReference>
<dbReference type="OrthoDB" id="5428038at2759"/>
<gene>
    <name evidence="1" type="ORF">DM02DRAFT_262077</name>
</gene>
<proteinExistence type="predicted"/>
<dbReference type="STRING" id="97972.A0A2V1DZ73"/>
<accession>A0A2V1DZ73</accession>
<sequence>MRKSIACHRAVHSINTAPSQHIWISDDLCSRAVTHFFRRVRPHQKRHGSHVPGPLEAQRRAAKRKMTAQANFQHSDPFVPPLFNLGALFASFRQPSTPKWRYEPPSLSNIAIDDPYNDTSVSTLEIAADDSTTTIPSAEEVESSSNLQSQALDTCFAEFKKQLTISHTSPTLTTCASLLHTFNTHRPSATAEAGEYSIQVFRYLNAAQWRPGLIVELFASEDVPLPGIYTNDGLEMLQTVEILTRSIQPNHTALKRFYQKMAGLARTAPASNDTRHDASIRLVIRGLWGVVLAHDGTMNPSTWVYLRMISLQLSAPPSRNYVSRIFESSPDNAILRFVHLMAYSLKPTNRKDYTVVLSEILEFVPAIALRTWASTLLPKLYWRSTQKFRQNIDRAVKIFVDLFHSVDRKTSHASTDGSPSQLAFQGLASIWVDSKDIQLPQYLMHYALLRCLRGHHALDDTLTARLHDFIELYMGNANVLADQSLNESLSTLIAQLSDSLLPNHGVIELMVPLIYKKQGLTAVLDLLQHVEHHHTPLSNTTYLTDLVAQATEHIKQQFRSRPLLTERDRQCYVLILQTCRELREVAARLGATSLSREVYGLIDQRAFSFILERAHDTRIIPLSLQGTDLYGSIDQRVAFIAQLALQYSLDRSRNSSQNWRSIYTLYKYLRHNNQAPGSVFVSAVVRACLMRPLSERSFVSARRLHWVLQLVEESRGQEAARKVEDAFWERRGALIAQAHQKLIESGGQGTAHVRTMKRLGLI</sequence>